<dbReference type="SFLD" id="SFLDS00019">
    <property type="entry name" value="Glutathione_Transferase_(cytos"/>
    <property type="match status" value="1"/>
</dbReference>
<dbReference type="Pfam" id="PF02798">
    <property type="entry name" value="GST_N"/>
    <property type="match status" value="1"/>
</dbReference>
<keyword evidence="2" id="KW-0808">Transferase</keyword>
<dbReference type="GO" id="GO:0004364">
    <property type="term" value="F:glutathione transferase activity"/>
    <property type="evidence" value="ECO:0007669"/>
    <property type="project" value="UniProtKB-EC"/>
</dbReference>
<dbReference type="Gene3D" id="3.40.30.10">
    <property type="entry name" value="Glutaredoxin"/>
    <property type="match status" value="1"/>
</dbReference>
<dbReference type="KEGG" id="spph:KFK14_13635"/>
<dbReference type="SUPFAM" id="SSF52833">
    <property type="entry name" value="Thioredoxin-like"/>
    <property type="match status" value="1"/>
</dbReference>
<dbReference type="InterPro" id="IPR036282">
    <property type="entry name" value="Glutathione-S-Trfase_C_sf"/>
</dbReference>
<dbReference type="CDD" id="cd03189">
    <property type="entry name" value="GST_C_GTT1_like"/>
    <property type="match status" value="1"/>
</dbReference>
<name>A0A975K3F0_9SPHN</name>
<dbReference type="Gene3D" id="1.20.1050.10">
    <property type="match status" value="1"/>
</dbReference>
<dbReference type="PANTHER" id="PTHR44051:SF9">
    <property type="entry name" value="GLUTATHIONE S-TRANSFERASE 1"/>
    <property type="match status" value="1"/>
</dbReference>
<dbReference type="Pfam" id="PF13410">
    <property type="entry name" value="GST_C_2"/>
    <property type="match status" value="1"/>
</dbReference>
<dbReference type="GO" id="GO:0004601">
    <property type="term" value="F:peroxidase activity"/>
    <property type="evidence" value="ECO:0007669"/>
    <property type="project" value="UniProtKB-ARBA"/>
</dbReference>
<dbReference type="InterPro" id="IPR040079">
    <property type="entry name" value="Glutathione_S-Trfase"/>
</dbReference>
<dbReference type="FunFam" id="3.40.30.10:FF:000156">
    <property type="entry name" value="Glutathione S-transferase 1"/>
    <property type="match status" value="1"/>
</dbReference>
<accession>A0A975K3F0</accession>
<sequence length="208" mass="23351">MTIIVHHLENSRSQRVLWLLEELELPYTVKRYERDPRTMRAPPELKAVHPLGKSPVIEDDGLILAETGAIVEYLVEKADGRLGPPPHRETVLRYRQFLHYAEGSMMPPLLALLVVNRLGLLGKPAKGAIQGMLDEHLDWLETELAARAHFACDEFTAADIMMSFPLEASAARGGLDGSRPRLHDWLQRMHARPAYRAALSKGGPYAYA</sequence>
<evidence type="ECO:0000313" key="7">
    <source>
        <dbReference type="Proteomes" id="UP000681425"/>
    </source>
</evidence>
<evidence type="ECO:0000256" key="2">
    <source>
        <dbReference type="ARBA" id="ARBA00022679"/>
    </source>
</evidence>
<dbReference type="PROSITE" id="PS50405">
    <property type="entry name" value="GST_CTER"/>
    <property type="match status" value="1"/>
</dbReference>
<evidence type="ECO:0000256" key="1">
    <source>
        <dbReference type="ARBA" id="ARBA00012452"/>
    </source>
</evidence>
<dbReference type="InterPro" id="IPR036249">
    <property type="entry name" value="Thioredoxin-like_sf"/>
</dbReference>
<protein>
    <recommendedName>
        <fullName evidence="1">glutathione transferase</fullName>
        <ecNumber evidence="1">2.5.1.18</ecNumber>
    </recommendedName>
</protein>
<dbReference type="PROSITE" id="PS50404">
    <property type="entry name" value="GST_NTER"/>
    <property type="match status" value="1"/>
</dbReference>
<reference evidence="6" key="1">
    <citation type="submission" date="2021-04" db="EMBL/GenBank/DDBJ databases">
        <title>Isolation of p-tert-butylphenol degrading bacteria Sphingobium phenoxybenzoativorans Tas13 from active sludge.</title>
        <authorList>
            <person name="Li Y."/>
        </authorList>
    </citation>
    <scope>NUCLEOTIDE SEQUENCE</scope>
    <source>
        <strain evidence="6">Tas13</strain>
    </source>
</reference>
<dbReference type="AlphaFoldDB" id="A0A975K3F0"/>
<dbReference type="InterPro" id="IPR010987">
    <property type="entry name" value="Glutathione-S-Trfase_C-like"/>
</dbReference>
<dbReference type="PANTHER" id="PTHR44051">
    <property type="entry name" value="GLUTATHIONE S-TRANSFERASE-RELATED"/>
    <property type="match status" value="1"/>
</dbReference>
<dbReference type="Proteomes" id="UP000681425">
    <property type="component" value="Chromosome"/>
</dbReference>
<feature type="domain" description="GST N-terminal" evidence="4">
    <location>
        <begin position="1"/>
        <end position="82"/>
    </location>
</feature>
<dbReference type="EMBL" id="CP073910">
    <property type="protein sequence ID" value="QUT04175.1"/>
    <property type="molecule type" value="Genomic_DNA"/>
</dbReference>
<dbReference type="EC" id="2.5.1.18" evidence="1"/>
<keyword evidence="7" id="KW-1185">Reference proteome</keyword>
<dbReference type="CDD" id="cd03046">
    <property type="entry name" value="GST_N_GTT1_like"/>
    <property type="match status" value="1"/>
</dbReference>
<dbReference type="InterPro" id="IPR004045">
    <property type="entry name" value="Glutathione_S-Trfase_N"/>
</dbReference>
<dbReference type="OrthoDB" id="9810080at2"/>
<proteinExistence type="predicted"/>
<dbReference type="SFLD" id="SFLDG01150">
    <property type="entry name" value="Main.1:_Beta-like"/>
    <property type="match status" value="1"/>
</dbReference>
<evidence type="ECO:0000259" key="4">
    <source>
        <dbReference type="PROSITE" id="PS50404"/>
    </source>
</evidence>
<feature type="domain" description="GST C-terminal" evidence="5">
    <location>
        <begin position="87"/>
        <end position="208"/>
    </location>
</feature>
<dbReference type="SUPFAM" id="SSF47616">
    <property type="entry name" value="GST C-terminal domain-like"/>
    <property type="match status" value="1"/>
</dbReference>
<organism evidence="6 7">
    <name type="scientific">Sphingobium phenoxybenzoativorans</name>
    <dbReference type="NCBI Taxonomy" id="1592790"/>
    <lineage>
        <taxon>Bacteria</taxon>
        <taxon>Pseudomonadati</taxon>
        <taxon>Pseudomonadota</taxon>
        <taxon>Alphaproteobacteria</taxon>
        <taxon>Sphingomonadales</taxon>
        <taxon>Sphingomonadaceae</taxon>
        <taxon>Sphingobium</taxon>
    </lineage>
</organism>
<comment type="catalytic activity">
    <reaction evidence="3">
        <text>RX + glutathione = an S-substituted glutathione + a halide anion + H(+)</text>
        <dbReference type="Rhea" id="RHEA:16437"/>
        <dbReference type="ChEBI" id="CHEBI:15378"/>
        <dbReference type="ChEBI" id="CHEBI:16042"/>
        <dbReference type="ChEBI" id="CHEBI:17792"/>
        <dbReference type="ChEBI" id="CHEBI:57925"/>
        <dbReference type="ChEBI" id="CHEBI:90779"/>
        <dbReference type="EC" id="2.5.1.18"/>
    </reaction>
</comment>
<evidence type="ECO:0000256" key="3">
    <source>
        <dbReference type="ARBA" id="ARBA00047960"/>
    </source>
</evidence>
<gene>
    <name evidence="6" type="ORF">KFK14_13635</name>
</gene>
<dbReference type="GO" id="GO:0005737">
    <property type="term" value="C:cytoplasm"/>
    <property type="evidence" value="ECO:0007669"/>
    <property type="project" value="UniProtKB-ARBA"/>
</dbReference>
<evidence type="ECO:0000313" key="6">
    <source>
        <dbReference type="EMBL" id="QUT04175.1"/>
    </source>
</evidence>
<dbReference type="SFLD" id="SFLDG00358">
    <property type="entry name" value="Main_(cytGST)"/>
    <property type="match status" value="1"/>
</dbReference>
<dbReference type="RefSeq" id="WP_070157083.1">
    <property type="nucleotide sequence ID" value="NZ_CP073910.1"/>
</dbReference>
<evidence type="ECO:0000259" key="5">
    <source>
        <dbReference type="PROSITE" id="PS50405"/>
    </source>
</evidence>